<evidence type="ECO:0000256" key="5">
    <source>
        <dbReference type="ARBA" id="ARBA00023026"/>
    </source>
</evidence>
<feature type="chain" id="PRO_5013761021" evidence="10">
    <location>
        <begin position="29"/>
        <end position="173"/>
    </location>
</feature>
<keyword evidence="3 10" id="KW-0732">Signal</keyword>
<dbReference type="PROSITE" id="PS50231">
    <property type="entry name" value="RICIN_B_LECTIN"/>
    <property type="match status" value="1"/>
</dbReference>
<dbReference type="Pfam" id="PF03498">
    <property type="entry name" value="CDtoxinA"/>
    <property type="match status" value="1"/>
</dbReference>
<evidence type="ECO:0000256" key="3">
    <source>
        <dbReference type="ARBA" id="ARBA00022729"/>
    </source>
</evidence>
<keyword evidence="4" id="KW-0430">Lectin</keyword>
<reference evidence="11 12" key="1">
    <citation type="submission" date="2017-10" db="EMBL/GenBank/DDBJ databases">
        <authorList>
            <person name="Banno H."/>
            <person name="Chua N.-H."/>
        </authorList>
    </citation>
    <scope>NUCLEOTIDE SEQUENCE [LARGE SCALE GENOMIC DNA]</scope>
    <source>
        <strain evidence="11 12">SCPM-O-B-7607</strain>
    </source>
</reference>
<evidence type="ECO:0000313" key="12">
    <source>
        <dbReference type="Proteomes" id="UP000229378"/>
    </source>
</evidence>
<evidence type="ECO:0000256" key="2">
    <source>
        <dbReference type="ARBA" id="ARBA00022656"/>
    </source>
</evidence>
<evidence type="ECO:0000256" key="7">
    <source>
        <dbReference type="ARBA" id="ARBA00023139"/>
    </source>
</evidence>
<dbReference type="GO" id="GO:0030246">
    <property type="term" value="F:carbohydrate binding"/>
    <property type="evidence" value="ECO:0007669"/>
    <property type="project" value="UniProtKB-KW"/>
</dbReference>
<keyword evidence="7" id="KW-0564">Palmitate</keyword>
<name>A0A2G4U638_YERBE</name>
<proteinExistence type="predicted"/>
<dbReference type="InterPro" id="IPR003558">
    <property type="entry name" value="CDtoxinA/C"/>
</dbReference>
<accession>A0A2G4U638</accession>
<comment type="caution">
    <text evidence="11">The sequence shown here is derived from an EMBL/GenBank/DDBJ whole genome shotgun (WGS) entry which is preliminary data.</text>
</comment>
<dbReference type="InterPro" id="IPR035992">
    <property type="entry name" value="Ricin_B-like_lectins"/>
</dbReference>
<gene>
    <name evidence="11" type="ORF">CS533_05780</name>
</gene>
<evidence type="ECO:0000256" key="6">
    <source>
        <dbReference type="ARBA" id="ARBA00023136"/>
    </source>
</evidence>
<keyword evidence="6" id="KW-0472">Membrane</keyword>
<keyword evidence="9" id="KW-0449">Lipoprotein</keyword>
<evidence type="ECO:0000313" key="11">
    <source>
        <dbReference type="EMBL" id="PHZ28236.1"/>
    </source>
</evidence>
<dbReference type="EMBL" id="PEHN01000004">
    <property type="protein sequence ID" value="PHZ28236.1"/>
    <property type="molecule type" value="Genomic_DNA"/>
</dbReference>
<dbReference type="GO" id="GO:0090729">
    <property type="term" value="F:toxin activity"/>
    <property type="evidence" value="ECO:0007669"/>
    <property type="project" value="UniProtKB-KW"/>
</dbReference>
<keyword evidence="5" id="KW-0843">Virulence</keyword>
<protein>
    <submittedName>
        <fullName evidence="11">Uncharacterized protein</fullName>
    </submittedName>
</protein>
<keyword evidence="2" id="KW-0800">Toxin</keyword>
<dbReference type="SUPFAM" id="SSF50370">
    <property type="entry name" value="Ricin B-like lectins"/>
    <property type="match status" value="1"/>
</dbReference>
<dbReference type="AlphaFoldDB" id="A0A2G4U638"/>
<evidence type="ECO:0000256" key="4">
    <source>
        <dbReference type="ARBA" id="ARBA00022734"/>
    </source>
</evidence>
<comment type="subcellular location">
    <subcellularLocation>
        <location evidence="1">Cell outer membrane</location>
        <topology evidence="1">Lipid-anchor</topology>
    </subcellularLocation>
</comment>
<sequence length="173" mass="19677">MNKELNRFISIKNIFIISVALLTNHASASSKVIYKSIYNVNHGAVIYSHNSGVNQYIWADYAHNLSGDWRANANWAVSYNNDGTISFSNQNSQLCLQHYGTGYQVVEHTCTSVHSKQKFNFELIDTGAILIKFAHNNECIYMSSGIRYYSIYSDVCDRTDKGFYWAIIPPLEP</sequence>
<evidence type="ECO:0000256" key="9">
    <source>
        <dbReference type="ARBA" id="ARBA00023288"/>
    </source>
</evidence>
<dbReference type="Proteomes" id="UP000229378">
    <property type="component" value="Unassembled WGS sequence"/>
</dbReference>
<feature type="signal peptide" evidence="10">
    <location>
        <begin position="1"/>
        <end position="28"/>
    </location>
</feature>
<dbReference type="CDD" id="cd23414">
    <property type="entry name" value="beta-trefoil_Ricin_CdtA"/>
    <property type="match status" value="1"/>
</dbReference>
<evidence type="ECO:0000256" key="10">
    <source>
        <dbReference type="SAM" id="SignalP"/>
    </source>
</evidence>
<dbReference type="RefSeq" id="WP_032898759.1">
    <property type="nucleotide sequence ID" value="NZ_PEHN01000004.1"/>
</dbReference>
<evidence type="ECO:0000256" key="1">
    <source>
        <dbReference type="ARBA" id="ARBA00004459"/>
    </source>
</evidence>
<keyword evidence="8" id="KW-0998">Cell outer membrane</keyword>
<dbReference type="GO" id="GO:0009279">
    <property type="term" value="C:cell outer membrane"/>
    <property type="evidence" value="ECO:0007669"/>
    <property type="project" value="UniProtKB-SubCell"/>
</dbReference>
<evidence type="ECO:0000256" key="8">
    <source>
        <dbReference type="ARBA" id="ARBA00023237"/>
    </source>
</evidence>
<dbReference type="Gene3D" id="2.80.10.50">
    <property type="match status" value="1"/>
</dbReference>
<organism evidence="11 12">
    <name type="scientific">Yersinia bercovieri</name>
    <dbReference type="NCBI Taxonomy" id="634"/>
    <lineage>
        <taxon>Bacteria</taxon>
        <taxon>Pseudomonadati</taxon>
        <taxon>Pseudomonadota</taxon>
        <taxon>Gammaproteobacteria</taxon>
        <taxon>Enterobacterales</taxon>
        <taxon>Yersiniaceae</taxon>
        <taxon>Yersinia</taxon>
    </lineage>
</organism>